<dbReference type="SUPFAM" id="SSF54909">
    <property type="entry name" value="Dimeric alpha+beta barrel"/>
    <property type="match status" value="1"/>
</dbReference>
<evidence type="ECO:0000313" key="2">
    <source>
        <dbReference type="EMBL" id="CCO14403.1"/>
    </source>
</evidence>
<dbReference type="InterPro" id="IPR051807">
    <property type="entry name" value="Sec-metab_biosynth-assoc"/>
</dbReference>
<dbReference type="OrthoDB" id="5519740at2759"/>
<dbReference type="RefSeq" id="XP_007515524.1">
    <property type="nucleotide sequence ID" value="XM_007515462.1"/>
</dbReference>
<evidence type="ECO:0000259" key="1">
    <source>
        <dbReference type="Pfam" id="PF03795"/>
    </source>
</evidence>
<protein>
    <submittedName>
        <fullName evidence="2">YciI-like protein</fullName>
    </submittedName>
</protein>
<organism evidence="2 3">
    <name type="scientific">Bathycoccus prasinos</name>
    <dbReference type="NCBI Taxonomy" id="41875"/>
    <lineage>
        <taxon>Eukaryota</taxon>
        <taxon>Viridiplantae</taxon>
        <taxon>Chlorophyta</taxon>
        <taxon>Mamiellophyceae</taxon>
        <taxon>Mamiellales</taxon>
        <taxon>Bathycoccaceae</taxon>
        <taxon>Bathycoccus</taxon>
    </lineage>
</organism>
<dbReference type="EMBL" id="FO082278">
    <property type="protein sequence ID" value="CCO14403.1"/>
    <property type="molecule type" value="Genomic_DNA"/>
</dbReference>
<reference evidence="2 3" key="1">
    <citation type="submission" date="2011-10" db="EMBL/GenBank/DDBJ databases">
        <authorList>
            <person name="Genoscope - CEA"/>
        </authorList>
    </citation>
    <scope>NUCLEOTIDE SEQUENCE [LARGE SCALE GENOMIC DNA]</scope>
    <source>
        <strain evidence="2 3">RCC 1105</strain>
    </source>
</reference>
<sequence>MASNANAGGGTENAYVLLTLEYVPNMLEKRGPYREEHINGAKKAFEEGTCAMAGALTDPVDTGVFVFKNVDKDYVENFVRNDAYYKAGLVPTYTIRPWMVVVGN</sequence>
<dbReference type="PANTHER" id="PTHR33606:SF3">
    <property type="entry name" value="PROTEIN YCII"/>
    <property type="match status" value="1"/>
</dbReference>
<dbReference type="GeneID" id="19018129"/>
<dbReference type="Pfam" id="PF03795">
    <property type="entry name" value="YCII"/>
    <property type="match status" value="1"/>
</dbReference>
<dbReference type="Gene3D" id="3.30.70.1060">
    <property type="entry name" value="Dimeric alpha+beta barrel"/>
    <property type="match status" value="1"/>
</dbReference>
<name>K8EYX0_9CHLO</name>
<dbReference type="KEGG" id="bpg:Bathy01g03940"/>
<dbReference type="eggNOG" id="ENOG502S6ZJ">
    <property type="taxonomic scope" value="Eukaryota"/>
</dbReference>
<dbReference type="PANTHER" id="PTHR33606">
    <property type="entry name" value="PROTEIN YCII"/>
    <property type="match status" value="1"/>
</dbReference>
<accession>K8EYX0</accession>
<evidence type="ECO:0000313" key="3">
    <source>
        <dbReference type="Proteomes" id="UP000198341"/>
    </source>
</evidence>
<feature type="domain" description="YCII-related" evidence="1">
    <location>
        <begin position="16"/>
        <end position="98"/>
    </location>
</feature>
<dbReference type="InterPro" id="IPR011008">
    <property type="entry name" value="Dimeric_a/b-barrel"/>
</dbReference>
<dbReference type="InterPro" id="IPR005545">
    <property type="entry name" value="YCII"/>
</dbReference>
<dbReference type="Proteomes" id="UP000198341">
    <property type="component" value="Chromosome 1"/>
</dbReference>
<dbReference type="AlphaFoldDB" id="K8EYX0"/>
<proteinExistence type="predicted"/>
<gene>
    <name evidence="2" type="ORF">Bathy01g03940</name>
</gene>
<keyword evidence="3" id="KW-1185">Reference proteome</keyword>